<keyword evidence="4" id="KW-1185">Reference proteome</keyword>
<dbReference type="HOGENOM" id="CLU_629938_0_0_12"/>
<dbReference type="AlphaFoldDB" id="F5YJW3"/>
<dbReference type="InterPro" id="IPR024455">
    <property type="entry name" value="Phage_capsid"/>
</dbReference>
<dbReference type="OrthoDB" id="354816at2"/>
<dbReference type="SUPFAM" id="SSF56563">
    <property type="entry name" value="Major capsid protein gp5"/>
    <property type="match status" value="1"/>
</dbReference>
<name>F5YJW3_TREPZ</name>
<evidence type="ECO:0000313" key="3">
    <source>
        <dbReference type="EMBL" id="AEF83766.1"/>
    </source>
</evidence>
<protein>
    <submittedName>
        <fullName evidence="3">Putative phage capsid family</fullName>
    </submittedName>
</protein>
<accession>F5YJW3</accession>
<dbReference type="NCBIfam" id="TIGR01554">
    <property type="entry name" value="major_cap_HK97"/>
    <property type="match status" value="1"/>
</dbReference>
<evidence type="ECO:0000259" key="2">
    <source>
        <dbReference type="Pfam" id="PF05065"/>
    </source>
</evidence>
<reference evidence="3 4" key="2">
    <citation type="journal article" date="2011" name="ISME J.">
        <title>RNA-seq reveals cooperative metabolic interactions between two termite-gut spirochete species in co-culture.</title>
        <authorList>
            <person name="Rosenthal A.Z."/>
            <person name="Matson E.G."/>
            <person name="Eldar A."/>
            <person name="Leadbetter J.R."/>
        </authorList>
    </citation>
    <scope>NUCLEOTIDE SEQUENCE [LARGE SCALE GENOMIC DNA]</scope>
    <source>
        <strain evidence="4">ATCC BAA-887 / DSM 12427 / ZAS-2</strain>
    </source>
</reference>
<evidence type="ECO:0000313" key="4">
    <source>
        <dbReference type="Proteomes" id="UP000009223"/>
    </source>
</evidence>
<dbReference type="Pfam" id="PF05065">
    <property type="entry name" value="Phage_capsid"/>
    <property type="match status" value="1"/>
</dbReference>
<dbReference type="InterPro" id="IPR054612">
    <property type="entry name" value="Phage_capsid-like_C"/>
</dbReference>
<dbReference type="STRING" id="545694.TREPR_2017"/>
<proteinExistence type="predicted"/>
<dbReference type="eggNOG" id="COG4653">
    <property type="taxonomic scope" value="Bacteria"/>
</dbReference>
<dbReference type="Proteomes" id="UP000009223">
    <property type="component" value="Chromosome"/>
</dbReference>
<gene>
    <name evidence="3" type="ordered locus">TREPR_2017</name>
</gene>
<dbReference type="KEGG" id="tpi:TREPR_2017"/>
<sequence length="434" mass="49176">MDELIKAIKKKLADMQKIEAAGFRDQEKAADYFREKEELLEDIVKALEAVAVGHLQETEALKSTVKELRGELKGQAANPRELTRKELQYRLGKALAAAWTGNHGALAELSFTPNLKADNWTNPRDVSWGEKGWNVNEKAALGSPMGNMATNDQYLINPIYENEIMQDAAKKSVMMPLVRHRPMMGPSIFLPTRDRGGVQLHWLTAYGQQITGSKPQGAQRVELKAYTLAGFIPWFDEFEEDVFTDLGAMFIDEFTEVYGQEFDRQCLLADDDPFTGALAADGTEEVEIAGADINALTWKDFRDAVYRVPAEERKDCAWFLHETVLNHIANIEDADGRPIWRHPTEAMPGKLDLYPYHEVSILPQHGAIENDTPFAIFMNPKRIQHGNRKGIEIKKFDGTTESMEYGELFLRFRKRDGFLVTRPRGNMVVLKTRA</sequence>
<reference evidence="4" key="1">
    <citation type="submission" date="2009-12" db="EMBL/GenBank/DDBJ databases">
        <title>Complete sequence of Treponema primitia strain ZAS-2.</title>
        <authorList>
            <person name="Tetu S.G."/>
            <person name="Matson E."/>
            <person name="Ren Q."/>
            <person name="Seshadri R."/>
            <person name="Elbourne L."/>
            <person name="Hassan K.A."/>
            <person name="Durkin A."/>
            <person name="Radune D."/>
            <person name="Mohamoud Y."/>
            <person name="Shay R."/>
            <person name="Jin S."/>
            <person name="Zhang X."/>
            <person name="Lucey K."/>
            <person name="Ballor N.R."/>
            <person name="Ottesen E."/>
            <person name="Rosenthal R."/>
            <person name="Allen A."/>
            <person name="Leadbetter J.R."/>
            <person name="Paulsen I.T."/>
        </authorList>
    </citation>
    <scope>NUCLEOTIDE SEQUENCE [LARGE SCALE GENOMIC DNA]</scope>
    <source>
        <strain evidence="4">ATCC BAA-887 / DSM 12427 / ZAS-2</strain>
    </source>
</reference>
<comment type="subcellular location">
    <subcellularLocation>
        <location evidence="1">Virion</location>
    </subcellularLocation>
</comment>
<feature type="domain" description="Phage capsid-like C-terminal" evidence="2">
    <location>
        <begin position="153"/>
        <end position="424"/>
    </location>
</feature>
<dbReference type="RefSeq" id="WP_015708140.1">
    <property type="nucleotide sequence ID" value="NC_015578.1"/>
</dbReference>
<organism evidence="3 4">
    <name type="scientific">Treponema primitia (strain ATCC BAA-887 / DSM 12427 / ZAS-2)</name>
    <dbReference type="NCBI Taxonomy" id="545694"/>
    <lineage>
        <taxon>Bacteria</taxon>
        <taxon>Pseudomonadati</taxon>
        <taxon>Spirochaetota</taxon>
        <taxon>Spirochaetia</taxon>
        <taxon>Spirochaetales</taxon>
        <taxon>Treponemataceae</taxon>
        <taxon>Treponema</taxon>
    </lineage>
</organism>
<dbReference type="EMBL" id="CP001843">
    <property type="protein sequence ID" value="AEF83766.1"/>
    <property type="molecule type" value="Genomic_DNA"/>
</dbReference>
<evidence type="ECO:0000256" key="1">
    <source>
        <dbReference type="ARBA" id="ARBA00004328"/>
    </source>
</evidence>